<feature type="transmembrane region" description="Helical" evidence="1">
    <location>
        <begin position="257"/>
        <end position="281"/>
    </location>
</feature>
<dbReference type="Proteomes" id="UP000277424">
    <property type="component" value="Unassembled WGS sequence"/>
</dbReference>
<name>A0A420WND4_9PROT</name>
<dbReference type="RefSeq" id="WP_121217019.1">
    <property type="nucleotide sequence ID" value="NZ_RBIG01000001.1"/>
</dbReference>
<organism evidence="2 3">
    <name type="scientific">Oceanibaculum indicum</name>
    <dbReference type="NCBI Taxonomy" id="526216"/>
    <lineage>
        <taxon>Bacteria</taxon>
        <taxon>Pseudomonadati</taxon>
        <taxon>Pseudomonadota</taxon>
        <taxon>Alphaproteobacteria</taxon>
        <taxon>Rhodospirillales</taxon>
        <taxon>Oceanibaculaceae</taxon>
        <taxon>Oceanibaculum</taxon>
    </lineage>
</organism>
<reference evidence="2 3" key="1">
    <citation type="submission" date="2018-10" db="EMBL/GenBank/DDBJ databases">
        <title>Comparative analysis of microorganisms from saline springs in Andes Mountain Range, Colombia.</title>
        <authorList>
            <person name="Rubin E."/>
        </authorList>
    </citation>
    <scope>NUCLEOTIDE SEQUENCE [LARGE SCALE GENOMIC DNA]</scope>
    <source>
        <strain evidence="2 3">USBA 36</strain>
    </source>
</reference>
<feature type="transmembrane region" description="Helical" evidence="1">
    <location>
        <begin position="229"/>
        <end position="245"/>
    </location>
</feature>
<feature type="transmembrane region" description="Helical" evidence="1">
    <location>
        <begin position="176"/>
        <end position="198"/>
    </location>
</feature>
<feature type="transmembrane region" description="Helical" evidence="1">
    <location>
        <begin position="150"/>
        <end position="170"/>
    </location>
</feature>
<accession>A0A420WND4</accession>
<feature type="transmembrane region" description="Helical" evidence="1">
    <location>
        <begin position="121"/>
        <end position="143"/>
    </location>
</feature>
<evidence type="ECO:0000256" key="1">
    <source>
        <dbReference type="SAM" id="Phobius"/>
    </source>
</evidence>
<comment type="caution">
    <text evidence="2">The sequence shown here is derived from an EMBL/GenBank/DDBJ whole genome shotgun (WGS) entry which is preliminary data.</text>
</comment>
<feature type="transmembrane region" description="Helical" evidence="1">
    <location>
        <begin position="97"/>
        <end position="115"/>
    </location>
</feature>
<protein>
    <submittedName>
        <fullName evidence="2">Uncharacterized protein</fullName>
    </submittedName>
</protein>
<dbReference type="EMBL" id="RBIG01000001">
    <property type="protein sequence ID" value="RKQ72544.1"/>
    <property type="molecule type" value="Genomic_DNA"/>
</dbReference>
<gene>
    <name evidence="2" type="ORF">BCL74_0312</name>
</gene>
<feature type="transmembrane region" description="Helical" evidence="1">
    <location>
        <begin position="74"/>
        <end position="90"/>
    </location>
</feature>
<dbReference type="OrthoDB" id="9999913at2"/>
<feature type="transmembrane region" description="Helical" evidence="1">
    <location>
        <begin position="12"/>
        <end position="34"/>
    </location>
</feature>
<proteinExistence type="predicted"/>
<sequence length="287" mass="28674">MMSMIHSLVSGPFGQSALFPFVTSLLVGLVMRLAGGPGRGALLAGVGIPVGWLVGYVLTFGLPPFLPPAALPKLAHVGLAAAVLGFLLDTRPVKRTTALTVAVLGLAGVLVWLAWSPLMRMPVSTGIALAGCWALGGIALFRLSLVAEDGAIAAASSLAAGFGLALVVTLTGSASYGQMAGGMAAAIAGYFLLAWLAFSSPFGAAALFGGVVLMALAALAFLFGNANPIALALLVLCFFGDPLAARLRFGSGGVAKLLVPVMHGLVALLPVAAAIAVSLLLGGGLPY</sequence>
<feature type="transmembrane region" description="Helical" evidence="1">
    <location>
        <begin position="205"/>
        <end position="223"/>
    </location>
</feature>
<evidence type="ECO:0000313" key="3">
    <source>
        <dbReference type="Proteomes" id="UP000277424"/>
    </source>
</evidence>
<feature type="transmembrane region" description="Helical" evidence="1">
    <location>
        <begin position="41"/>
        <end position="62"/>
    </location>
</feature>
<keyword evidence="1" id="KW-1133">Transmembrane helix</keyword>
<evidence type="ECO:0000313" key="2">
    <source>
        <dbReference type="EMBL" id="RKQ72544.1"/>
    </source>
</evidence>
<keyword evidence="1" id="KW-0812">Transmembrane</keyword>
<keyword evidence="1" id="KW-0472">Membrane</keyword>
<dbReference type="AlphaFoldDB" id="A0A420WND4"/>